<sequence>MQGPNEQRTIIREHAGVYHGIIIGATYQFEKNFNVHVPESFYNALHQCIQDHPFFSVVVEDMHTDKSYYRSVPEITLRNHVDIVASEADNDESATIKRTLEEHLQGTWSPGIPPWKIIVLPLQETCFIGFCFSHTIGDGPTGLAFHRSFQRGCGRRSDDLRGVIQCPILRFPGPFDTPERLPISWGYLLSPFIAQFLPAILAKSLGMKASVSPVDSSTWLGAKIPSIEEASYVSSRLTLREVQPQILLNALQQARKRDAKFTGLFVHCVGRALSQLVTDRKFTNFVNQTAINMRGSIGIPQDEAGEYVSGTYIRYDRHKSETDFDEEDWKEVRIHTLHLAECASRLEDQAIGLLRYVSSVRKWMMEKFSQSRDGSYEVSNIGAVHGASAETGLPQQTKFVFAQPGHVLSAPLAFNLVSVKGGPLVYTVTWQAGALGIGDHSEEDFVAQVCALIEMDLQNLA</sequence>
<gene>
    <name evidence="1" type="ORF">DM02DRAFT_611787</name>
</gene>
<dbReference type="EMBL" id="KZ805325">
    <property type="protein sequence ID" value="PVI03972.1"/>
    <property type="molecule type" value="Genomic_DNA"/>
</dbReference>
<dbReference type="AlphaFoldDB" id="A0A2V1E1F7"/>
<dbReference type="Pfam" id="PF07247">
    <property type="entry name" value="AATase"/>
    <property type="match status" value="1"/>
</dbReference>
<name>A0A2V1E1F7_9PLEO</name>
<dbReference type="PANTHER" id="PTHR28037">
    <property type="entry name" value="ALCOHOL O-ACETYLTRANSFERASE 1-RELATED"/>
    <property type="match status" value="1"/>
</dbReference>
<dbReference type="OrthoDB" id="2150604at2759"/>
<dbReference type="Proteomes" id="UP000244855">
    <property type="component" value="Unassembled WGS sequence"/>
</dbReference>
<keyword evidence="2" id="KW-1185">Reference proteome</keyword>
<protein>
    <recommendedName>
        <fullName evidence="3">Alcohol acetyltransferase</fullName>
    </recommendedName>
</protein>
<reference evidence="1 2" key="1">
    <citation type="journal article" date="2018" name="Sci. Rep.">
        <title>Comparative genomics provides insights into the lifestyle and reveals functional heterogeneity of dark septate endophytic fungi.</title>
        <authorList>
            <person name="Knapp D.G."/>
            <person name="Nemeth J.B."/>
            <person name="Barry K."/>
            <person name="Hainaut M."/>
            <person name="Henrissat B."/>
            <person name="Johnson J."/>
            <person name="Kuo A."/>
            <person name="Lim J.H.P."/>
            <person name="Lipzen A."/>
            <person name="Nolan M."/>
            <person name="Ohm R.A."/>
            <person name="Tamas L."/>
            <person name="Grigoriev I.V."/>
            <person name="Spatafora J.W."/>
            <person name="Nagy L.G."/>
            <person name="Kovacs G.M."/>
        </authorList>
    </citation>
    <scope>NUCLEOTIDE SEQUENCE [LARGE SCALE GENOMIC DNA]</scope>
    <source>
        <strain evidence="1 2">DSE2036</strain>
    </source>
</reference>
<evidence type="ECO:0008006" key="3">
    <source>
        <dbReference type="Google" id="ProtNLM"/>
    </source>
</evidence>
<dbReference type="PANTHER" id="PTHR28037:SF1">
    <property type="entry name" value="ALCOHOL O-ACETYLTRANSFERASE 1-RELATED"/>
    <property type="match status" value="1"/>
</dbReference>
<dbReference type="InterPro" id="IPR052058">
    <property type="entry name" value="Alcohol_O-acetyltransferase"/>
</dbReference>
<accession>A0A2V1E1F7</accession>
<dbReference type="STRING" id="97972.A0A2V1E1F7"/>
<organism evidence="1 2">
    <name type="scientific">Periconia macrospinosa</name>
    <dbReference type="NCBI Taxonomy" id="97972"/>
    <lineage>
        <taxon>Eukaryota</taxon>
        <taxon>Fungi</taxon>
        <taxon>Dikarya</taxon>
        <taxon>Ascomycota</taxon>
        <taxon>Pezizomycotina</taxon>
        <taxon>Dothideomycetes</taxon>
        <taxon>Pleosporomycetidae</taxon>
        <taxon>Pleosporales</taxon>
        <taxon>Massarineae</taxon>
        <taxon>Periconiaceae</taxon>
        <taxon>Periconia</taxon>
    </lineage>
</organism>
<evidence type="ECO:0000313" key="2">
    <source>
        <dbReference type="Proteomes" id="UP000244855"/>
    </source>
</evidence>
<proteinExistence type="predicted"/>
<dbReference type="InterPro" id="IPR010828">
    <property type="entry name" value="Atf2/Sli1-like"/>
</dbReference>
<dbReference type="GO" id="GO:0008080">
    <property type="term" value="F:N-acetyltransferase activity"/>
    <property type="evidence" value="ECO:0007669"/>
    <property type="project" value="TreeGrafter"/>
</dbReference>
<evidence type="ECO:0000313" key="1">
    <source>
        <dbReference type="EMBL" id="PVI03972.1"/>
    </source>
</evidence>